<comment type="cofactor">
    <cofactor evidence="5">
        <name>pyridoxal 5'-phosphate</name>
        <dbReference type="ChEBI" id="CHEBI:597326"/>
    </cofactor>
    <text evidence="5">Binds 1 pyridoxal phosphate per subunit.</text>
</comment>
<feature type="binding site" evidence="5">
    <location>
        <position position="277"/>
    </location>
    <ligand>
        <name>N(2)-acetyl-L-ornithine</name>
        <dbReference type="ChEBI" id="CHEBI:57805"/>
    </ligand>
</feature>
<dbReference type="EMBL" id="LNGD01000002">
    <property type="protein sequence ID" value="KYC54303.1"/>
    <property type="molecule type" value="Genomic_DNA"/>
</dbReference>
<comment type="subcellular location">
    <subcellularLocation>
        <location evidence="5">Cytoplasm</location>
    </subcellularLocation>
</comment>
<dbReference type="PANTHER" id="PTHR11986">
    <property type="entry name" value="AMINOTRANSFERASE CLASS III"/>
    <property type="match status" value="1"/>
</dbReference>
<comment type="pathway">
    <text evidence="5">Amino-acid biosynthesis; L-arginine biosynthesis; N(2)-acetyl-L-ornithine from L-glutamate: step 4/4.</text>
</comment>
<dbReference type="PROSITE" id="PS00600">
    <property type="entry name" value="AA_TRANSFER_CLASS_3"/>
    <property type="match status" value="1"/>
</dbReference>
<evidence type="ECO:0000256" key="2">
    <source>
        <dbReference type="ARBA" id="ARBA00022605"/>
    </source>
</evidence>
<comment type="similarity">
    <text evidence="5">Belongs to the class-III pyridoxal-phosphate-dependent aminotransferase family. ArgD subfamily.</text>
</comment>
<keyword evidence="6" id="KW-0413">Isomerase</keyword>
<keyword evidence="5" id="KW-0055">Arginine biosynthesis</keyword>
<evidence type="ECO:0000256" key="3">
    <source>
        <dbReference type="ARBA" id="ARBA00022679"/>
    </source>
</evidence>
<dbReference type="GO" id="GO:0030170">
    <property type="term" value="F:pyridoxal phosphate binding"/>
    <property type="evidence" value="ECO:0007669"/>
    <property type="project" value="InterPro"/>
</dbReference>
<dbReference type="GO" id="GO:0042802">
    <property type="term" value="F:identical protein binding"/>
    <property type="evidence" value="ECO:0007669"/>
    <property type="project" value="TreeGrafter"/>
</dbReference>
<dbReference type="Pfam" id="PF00202">
    <property type="entry name" value="Aminotran_3"/>
    <property type="match status" value="1"/>
</dbReference>
<keyword evidence="1 5" id="KW-0032">Aminotransferase</keyword>
<protein>
    <recommendedName>
        <fullName evidence="5">Acetylornithine aminotransferase</fullName>
        <shortName evidence="5">ACOAT</shortName>
        <ecNumber evidence="5">2.6.1.11</ecNumber>
    </recommendedName>
</protein>
<evidence type="ECO:0000256" key="4">
    <source>
        <dbReference type="ARBA" id="ARBA00022898"/>
    </source>
</evidence>
<dbReference type="UniPathway" id="UPA00068">
    <property type="reaction ID" value="UER00109"/>
</dbReference>
<dbReference type="GO" id="GO:0006526">
    <property type="term" value="P:L-arginine biosynthetic process"/>
    <property type="evidence" value="ECO:0007669"/>
    <property type="project" value="UniProtKB-UniRule"/>
</dbReference>
<dbReference type="InterPro" id="IPR015421">
    <property type="entry name" value="PyrdxlP-dep_Trfase_major"/>
</dbReference>
<dbReference type="HAMAP" id="MF_01107">
    <property type="entry name" value="ArgD_aminotrans_3"/>
    <property type="match status" value="1"/>
</dbReference>
<dbReference type="InterPro" id="IPR015422">
    <property type="entry name" value="PyrdxlP-dep_Trfase_small"/>
</dbReference>
<evidence type="ECO:0000256" key="1">
    <source>
        <dbReference type="ARBA" id="ARBA00022576"/>
    </source>
</evidence>
<feature type="binding site" evidence="5">
    <location>
        <position position="278"/>
    </location>
    <ligand>
        <name>pyridoxal 5'-phosphate</name>
        <dbReference type="ChEBI" id="CHEBI:597326"/>
    </ligand>
</feature>
<feature type="modified residue" description="N6-(pyridoxal phosphate)lysine" evidence="5">
    <location>
        <position position="249"/>
    </location>
</feature>
<dbReference type="InterPro" id="IPR005814">
    <property type="entry name" value="Aminotrans_3"/>
</dbReference>
<keyword evidence="5" id="KW-0963">Cytoplasm</keyword>
<dbReference type="Gene3D" id="3.40.640.10">
    <property type="entry name" value="Type I PLP-dependent aspartate aminotransferase-like (Major domain)"/>
    <property type="match status" value="1"/>
</dbReference>
<dbReference type="SUPFAM" id="SSF53383">
    <property type="entry name" value="PLP-dependent transferases"/>
    <property type="match status" value="1"/>
</dbReference>
<dbReference type="InterPro" id="IPR004636">
    <property type="entry name" value="AcOrn/SuccOrn_fam"/>
</dbReference>
<dbReference type="Gene3D" id="3.90.1150.10">
    <property type="entry name" value="Aspartate Aminotransferase, domain 1"/>
    <property type="match status" value="1"/>
</dbReference>
<dbReference type="NCBIfam" id="NF002325">
    <property type="entry name" value="PRK01278.1"/>
    <property type="match status" value="1"/>
</dbReference>
<dbReference type="FunFam" id="3.40.640.10:FF:000004">
    <property type="entry name" value="Acetylornithine aminotransferase"/>
    <property type="match status" value="1"/>
</dbReference>
<dbReference type="NCBIfam" id="TIGR00707">
    <property type="entry name" value="argD"/>
    <property type="match status" value="1"/>
</dbReference>
<evidence type="ECO:0000256" key="5">
    <source>
        <dbReference type="HAMAP-Rule" id="MF_01107"/>
    </source>
</evidence>
<comment type="subunit">
    <text evidence="5">Homodimer.</text>
</comment>
<feature type="binding site" evidence="5">
    <location>
        <position position="138"/>
    </location>
    <ligand>
        <name>N(2)-acetyl-L-ornithine</name>
        <dbReference type="ChEBI" id="CHEBI:57805"/>
    </ligand>
</feature>
<dbReference type="GO" id="GO:0003992">
    <property type="term" value="F:N2-acetyl-L-ornithine:2-oxoglutarate 5-aminotransferase activity"/>
    <property type="evidence" value="ECO:0007669"/>
    <property type="project" value="UniProtKB-UniRule"/>
</dbReference>
<gene>
    <name evidence="6" type="primary">hemL_1</name>
    <name evidence="5" type="synonym">argD</name>
    <name evidence="6" type="ORF">AMQ74_00055</name>
</gene>
<dbReference type="PATRIC" id="fig|1705564.3.peg.57"/>
<evidence type="ECO:0000313" key="6">
    <source>
        <dbReference type="EMBL" id="KYC54303.1"/>
    </source>
</evidence>
<evidence type="ECO:0000313" key="7">
    <source>
        <dbReference type="Proteomes" id="UP000075578"/>
    </source>
</evidence>
<dbReference type="AlphaFoldDB" id="A0A150JAN4"/>
<dbReference type="InterPro" id="IPR050103">
    <property type="entry name" value="Class-III_PLP-dep_AT"/>
</dbReference>
<dbReference type="Proteomes" id="UP000075578">
    <property type="component" value="Unassembled WGS sequence"/>
</dbReference>
<keyword evidence="4 5" id="KW-0663">Pyridoxal phosphate</keyword>
<keyword evidence="3 5" id="KW-0808">Transferase</keyword>
<comment type="miscellaneous">
    <text evidence="5">May also have succinyldiaminopimelate aminotransferase activity, thus carrying out the corresponding step in lysine biosynthesis.</text>
</comment>
<reference evidence="6 7" key="1">
    <citation type="journal article" date="2016" name="ISME J.">
        <title>Chasing the elusive Euryarchaeota class WSA2: genomes reveal a uniquely fastidious methyl-reducing methanogen.</title>
        <authorList>
            <person name="Nobu M.K."/>
            <person name="Narihiro T."/>
            <person name="Kuroda K."/>
            <person name="Mei R."/>
            <person name="Liu W.T."/>
        </authorList>
    </citation>
    <scope>NUCLEOTIDE SEQUENCE [LARGE SCALE GENOMIC DNA]</scope>
    <source>
        <strain evidence="6">U1lsi0528_Bin089</strain>
    </source>
</reference>
<dbReference type="EC" id="2.6.1.11" evidence="5"/>
<dbReference type="PIRSF" id="PIRSF000521">
    <property type="entry name" value="Transaminase_4ab_Lys_Orn"/>
    <property type="match status" value="1"/>
</dbReference>
<keyword evidence="2 5" id="KW-0028">Amino-acid biosynthesis</keyword>
<dbReference type="CDD" id="cd00610">
    <property type="entry name" value="OAT_like"/>
    <property type="match status" value="1"/>
</dbReference>
<feature type="binding site" evidence="5">
    <location>
        <begin position="220"/>
        <end position="223"/>
    </location>
    <ligand>
        <name>pyridoxal 5'-phosphate</name>
        <dbReference type="ChEBI" id="CHEBI:597326"/>
    </ligand>
</feature>
<proteinExistence type="inferred from homology"/>
<dbReference type="InterPro" id="IPR015424">
    <property type="entry name" value="PyrdxlP-dep_Trfase"/>
</dbReference>
<comment type="catalytic activity">
    <reaction evidence="5">
        <text>N(2)-acetyl-L-ornithine + 2-oxoglutarate = N-acetyl-L-glutamate 5-semialdehyde + L-glutamate</text>
        <dbReference type="Rhea" id="RHEA:18049"/>
        <dbReference type="ChEBI" id="CHEBI:16810"/>
        <dbReference type="ChEBI" id="CHEBI:29123"/>
        <dbReference type="ChEBI" id="CHEBI:29985"/>
        <dbReference type="ChEBI" id="CHEBI:57805"/>
        <dbReference type="EC" id="2.6.1.11"/>
    </reaction>
</comment>
<comment type="caution">
    <text evidence="6">The sequence shown here is derived from an EMBL/GenBank/DDBJ whole genome shotgun (WGS) entry which is preliminary data.</text>
</comment>
<dbReference type="PANTHER" id="PTHR11986:SF79">
    <property type="entry name" value="ACETYLORNITHINE AMINOTRANSFERASE, MITOCHONDRIAL"/>
    <property type="match status" value="1"/>
</dbReference>
<accession>A0A150JAN4</accession>
<dbReference type="GO" id="GO:0016853">
    <property type="term" value="F:isomerase activity"/>
    <property type="evidence" value="ECO:0007669"/>
    <property type="project" value="UniProtKB-KW"/>
</dbReference>
<sequence>MNLEEAKNLENNYVFNTYGRFPLVVEKGEGCYITSTEGKKYLDFLAGIAVNSLGHSHPRVVKAITEQAKKAIHVSNFYHIPSQYLLGKKLCEISGLERAFFCNSGAEANEGAIKLARRYQSQKGKDEIIYFSHSFHGRTITTLMATDKDKYRVGFGPFPPGFIKAEFNDVNDVLEKVTNKTAAFIVEPVQGEGGINISSKEFIKTLSDLRDDKGVLLIFDEVQCGIGRTGKWFAFQHYDVQPDIITLAKALGGGIPIGSIVAKKEISDVLKPGDHGTTFGGNPLATTVALTVLDAIESENLIENANNMGKYLLKELAFMKEYPKVKDIRGIGLMVGIEFEDLCSDFVKNCFDNNLLINCTRDKVIRLVPPLIVTKKEIDEAISIMKKSKI</sequence>
<name>A0A150JAN4_9EURY</name>
<dbReference type="InterPro" id="IPR049704">
    <property type="entry name" value="Aminotrans_3_PPA_site"/>
</dbReference>
<dbReference type="GO" id="GO:0005737">
    <property type="term" value="C:cytoplasm"/>
    <property type="evidence" value="ECO:0007669"/>
    <property type="project" value="UniProtKB-SubCell"/>
</dbReference>
<organism evidence="6 7">
    <name type="scientific">Candidatus Methanofastidiosum methylothiophilum</name>
    <dbReference type="NCBI Taxonomy" id="1705564"/>
    <lineage>
        <taxon>Archaea</taxon>
        <taxon>Methanobacteriati</taxon>
        <taxon>Methanobacteriota</taxon>
        <taxon>Stenosarchaea group</taxon>
        <taxon>Candidatus Methanofastidiosia</taxon>
        <taxon>Candidatus Methanofastidiosales</taxon>
        <taxon>Candidatus Methanofastidiosaceae</taxon>
        <taxon>Candidatus Methanofastidiosum</taxon>
    </lineage>
</organism>
<feature type="binding site" evidence="5">
    <location>
        <begin position="105"/>
        <end position="106"/>
    </location>
    <ligand>
        <name>pyridoxal 5'-phosphate</name>
        <dbReference type="ChEBI" id="CHEBI:597326"/>
    </ligand>
</feature>
<feature type="binding site" evidence="5">
    <location>
        <position position="135"/>
    </location>
    <ligand>
        <name>pyridoxal 5'-phosphate</name>
        <dbReference type="ChEBI" id="CHEBI:597326"/>
    </ligand>
</feature>